<proteinExistence type="predicted"/>
<sequence>MNAVCAWSALITTIVVTSSGAKVGPYKEHVFRTKIDHFGFHNNETFEIRYAVADQFWDAKRGPIFFYAGNEFFMESFIENTGLMWEWAPEMKALIIFVEHRFYGKSMPFDQESSKRLPYLGYLTTEQALADYADLLIHIKGTLPGAANCPVVAFGGSYGGMLAAWMRMKYPHLVTASLSSSAPLLMFPGLSPCSAFNRAITYAYGQEGPLCAKTVRKSWAIIESKFSSDESVKALRNKFKLCQELRTTDYVKLRDWLHDVYMVLAMLNYVDASTLLTPLPANPVKVSEVSASSVPRKVCLKMATSEDRIGADVSTLHNLTELAVMECTELTMPTCSDGITDMFYPQVWNSTKFAQGCERKFAVRPDFYRGVMSFGGKNVGSASNIIFSHGDLDPWSSVGIRDSPSDSLPVIMISGAAHHSDLRFSTDSDPVALKAARELEKAHVLRWLAQAALADAKDRIANAVHERPLLKYFF</sequence>
<protein>
    <submittedName>
        <fullName evidence="1">Uncharacterized protein</fullName>
    </submittedName>
</protein>
<organism evidence="1 2">
    <name type="scientific">Dermacentor silvarum</name>
    <name type="common">Tick</name>
    <dbReference type="NCBI Taxonomy" id="543639"/>
    <lineage>
        <taxon>Eukaryota</taxon>
        <taxon>Metazoa</taxon>
        <taxon>Ecdysozoa</taxon>
        <taxon>Arthropoda</taxon>
        <taxon>Chelicerata</taxon>
        <taxon>Arachnida</taxon>
        <taxon>Acari</taxon>
        <taxon>Parasitiformes</taxon>
        <taxon>Ixodida</taxon>
        <taxon>Ixodoidea</taxon>
        <taxon>Ixodidae</taxon>
        <taxon>Rhipicephalinae</taxon>
        <taxon>Dermacentor</taxon>
    </lineage>
</organism>
<gene>
    <name evidence="1" type="ORF">HPB49_019341</name>
</gene>
<accession>A0ACB8DKN5</accession>
<keyword evidence="2" id="KW-1185">Reference proteome</keyword>
<evidence type="ECO:0000313" key="2">
    <source>
        <dbReference type="Proteomes" id="UP000821865"/>
    </source>
</evidence>
<comment type="caution">
    <text evidence="1">The sequence shown here is derived from an EMBL/GenBank/DDBJ whole genome shotgun (WGS) entry which is preliminary data.</text>
</comment>
<dbReference type="EMBL" id="CM023480">
    <property type="protein sequence ID" value="KAH7971134.1"/>
    <property type="molecule type" value="Genomic_DNA"/>
</dbReference>
<reference evidence="1" key="1">
    <citation type="submission" date="2020-05" db="EMBL/GenBank/DDBJ databases">
        <title>Large-scale comparative analyses of tick genomes elucidate their genetic diversity and vector capacities.</title>
        <authorList>
            <person name="Jia N."/>
            <person name="Wang J."/>
            <person name="Shi W."/>
            <person name="Du L."/>
            <person name="Sun Y."/>
            <person name="Zhan W."/>
            <person name="Jiang J."/>
            <person name="Wang Q."/>
            <person name="Zhang B."/>
            <person name="Ji P."/>
            <person name="Sakyi L.B."/>
            <person name="Cui X."/>
            <person name="Yuan T."/>
            <person name="Jiang B."/>
            <person name="Yang W."/>
            <person name="Lam T.T.-Y."/>
            <person name="Chang Q."/>
            <person name="Ding S."/>
            <person name="Wang X."/>
            <person name="Zhu J."/>
            <person name="Ruan X."/>
            <person name="Zhao L."/>
            <person name="Wei J."/>
            <person name="Que T."/>
            <person name="Du C."/>
            <person name="Cheng J."/>
            <person name="Dai P."/>
            <person name="Han X."/>
            <person name="Huang E."/>
            <person name="Gao Y."/>
            <person name="Liu J."/>
            <person name="Shao H."/>
            <person name="Ye R."/>
            <person name="Li L."/>
            <person name="Wei W."/>
            <person name="Wang X."/>
            <person name="Wang C."/>
            <person name="Yang T."/>
            <person name="Huo Q."/>
            <person name="Li W."/>
            <person name="Guo W."/>
            <person name="Chen H."/>
            <person name="Zhou L."/>
            <person name="Ni X."/>
            <person name="Tian J."/>
            <person name="Zhou Y."/>
            <person name="Sheng Y."/>
            <person name="Liu T."/>
            <person name="Pan Y."/>
            <person name="Xia L."/>
            <person name="Li J."/>
            <person name="Zhao F."/>
            <person name="Cao W."/>
        </authorList>
    </citation>
    <scope>NUCLEOTIDE SEQUENCE</scope>
    <source>
        <strain evidence="1">Dsil-2018</strain>
    </source>
</reference>
<name>A0ACB8DKN5_DERSI</name>
<dbReference type="Proteomes" id="UP000821865">
    <property type="component" value="Chromosome 11"/>
</dbReference>
<evidence type="ECO:0000313" key="1">
    <source>
        <dbReference type="EMBL" id="KAH7971134.1"/>
    </source>
</evidence>